<keyword evidence="5" id="KW-0479">Metal-binding</keyword>
<dbReference type="Proteomes" id="UP000515152">
    <property type="component" value="Chromosome 12"/>
</dbReference>
<evidence type="ECO:0000256" key="10">
    <source>
        <dbReference type="SAM" id="MobiDB-lite"/>
    </source>
</evidence>
<sequence length="583" mass="65629">MPSKTVRLLAWWATCLLLMQSALTALAEERAPGFCFWTRTLTDRRTHQMFLRQRRGQLVLYHALWGHDGPLQACVTSRELAVTHGYLTECRERQQQHFSASPQRWFHTHTLFQPGVCVEAHAGGSAPVRHTRDLQTQHAHTEGSGSKRVKRGLMMIPGTLWCGSGNTAENYTDLGAFAQTDECCRDHDHCKHTITSFSSDYGVFNTNIFTLSHCDCDNRFKRCLQQAEDSMAGVVGYGYFNLIQMRCFEWSLRMECTERSWWGSCVSSDLTRYAVVQEPTDFNSTFPENPNLPQPDQVTTPDPNQSSEPHLTISATTPPQPIMSTTNLPETRTDASDNRINLTDTRTDASDNKTNLTDTRTDASDNRTNLPGTITDASDNRTNLSDTTASVSDTRTNLPDIRTDASDHRASLPGTPSPPDSSSHLPLPLTNSTVSGPLHLCGVYKSLDDCRLQVPPLQELFGLKNTELRTLYHCNCTRRLAEHLPVLEAAGLHALLLDFVSEYCFILPNTQSVIAPQSSAVLLQMPFIHARLGQKKPTTGRRHLLDKGRQLRHSKRKKRKNSGVRLYRKCRRMHSQLHRLGQH</sequence>
<evidence type="ECO:0000256" key="3">
    <source>
        <dbReference type="ARBA" id="ARBA00013278"/>
    </source>
</evidence>
<feature type="compositionally biased region" description="Low complexity" evidence="10">
    <location>
        <begin position="420"/>
        <end position="429"/>
    </location>
</feature>
<evidence type="ECO:0000256" key="1">
    <source>
        <dbReference type="ARBA" id="ARBA00001913"/>
    </source>
</evidence>
<evidence type="ECO:0000259" key="12">
    <source>
        <dbReference type="Pfam" id="PF05826"/>
    </source>
</evidence>
<evidence type="ECO:0000313" key="13">
    <source>
        <dbReference type="Proteomes" id="UP000515152"/>
    </source>
</evidence>
<dbReference type="PROSITE" id="PS00118">
    <property type="entry name" value="PA2_HIS"/>
    <property type="match status" value="1"/>
</dbReference>
<feature type="domain" description="Phospholipase A2-like central" evidence="12">
    <location>
        <begin position="156"/>
        <end position="249"/>
    </location>
</feature>
<keyword evidence="8" id="KW-0443">Lipid metabolism</keyword>
<dbReference type="OrthoDB" id="10059604at2759"/>
<dbReference type="GeneID" id="105902630"/>
<dbReference type="PANTHER" id="PTHR12253">
    <property type="entry name" value="RH14732P"/>
    <property type="match status" value="1"/>
</dbReference>
<comment type="subcellular location">
    <subcellularLocation>
        <location evidence="2">Secreted</location>
    </subcellularLocation>
</comment>
<evidence type="ECO:0000256" key="2">
    <source>
        <dbReference type="ARBA" id="ARBA00004613"/>
    </source>
</evidence>
<evidence type="ECO:0000256" key="8">
    <source>
        <dbReference type="ARBA" id="ARBA00023098"/>
    </source>
</evidence>
<dbReference type="Pfam" id="PF05826">
    <property type="entry name" value="Phospholip_A2_2"/>
    <property type="match status" value="1"/>
</dbReference>
<feature type="compositionally biased region" description="Basic and acidic residues" evidence="10">
    <location>
        <begin position="401"/>
        <end position="410"/>
    </location>
</feature>
<dbReference type="CDD" id="cd04704">
    <property type="entry name" value="PLA2_bee_venom_like"/>
    <property type="match status" value="1"/>
</dbReference>
<dbReference type="GO" id="GO:0004623">
    <property type="term" value="F:phospholipase A2 activity"/>
    <property type="evidence" value="ECO:0007669"/>
    <property type="project" value="UniProtKB-EC"/>
</dbReference>
<dbReference type="KEGG" id="char:105902630"/>
<feature type="signal peptide" evidence="11">
    <location>
        <begin position="1"/>
        <end position="27"/>
    </location>
</feature>
<evidence type="ECO:0000256" key="11">
    <source>
        <dbReference type="SAM" id="SignalP"/>
    </source>
</evidence>
<dbReference type="InterPro" id="IPR033113">
    <property type="entry name" value="PLA2_histidine"/>
</dbReference>
<reference evidence="14" key="1">
    <citation type="submission" date="2025-08" db="UniProtKB">
        <authorList>
            <consortium name="RefSeq"/>
        </authorList>
    </citation>
    <scope>IDENTIFICATION</scope>
</reference>
<evidence type="ECO:0000256" key="9">
    <source>
        <dbReference type="ARBA" id="ARBA00023157"/>
    </source>
</evidence>
<dbReference type="RefSeq" id="XP_031433913.1">
    <property type="nucleotide sequence ID" value="XM_031578053.2"/>
</dbReference>
<name>A0A6P8G1P2_CLUHA</name>
<organism evidence="13 14">
    <name type="scientific">Clupea harengus</name>
    <name type="common">Atlantic herring</name>
    <dbReference type="NCBI Taxonomy" id="7950"/>
    <lineage>
        <taxon>Eukaryota</taxon>
        <taxon>Metazoa</taxon>
        <taxon>Chordata</taxon>
        <taxon>Craniata</taxon>
        <taxon>Vertebrata</taxon>
        <taxon>Euteleostomi</taxon>
        <taxon>Actinopterygii</taxon>
        <taxon>Neopterygii</taxon>
        <taxon>Teleostei</taxon>
        <taxon>Clupei</taxon>
        <taxon>Clupeiformes</taxon>
        <taxon>Clupeoidei</taxon>
        <taxon>Clupeidae</taxon>
        <taxon>Clupea</taxon>
    </lineage>
</organism>
<dbReference type="FunFam" id="1.20.90.10:FF:000002">
    <property type="entry name" value="Phospholipase A2 group III"/>
    <property type="match status" value="1"/>
</dbReference>
<dbReference type="Gene3D" id="1.20.90.10">
    <property type="entry name" value="Phospholipase A2 domain"/>
    <property type="match status" value="2"/>
</dbReference>
<keyword evidence="13" id="KW-1185">Reference proteome</keyword>
<evidence type="ECO:0000256" key="4">
    <source>
        <dbReference type="ARBA" id="ARBA00022525"/>
    </source>
</evidence>
<protein>
    <recommendedName>
        <fullName evidence="3">phospholipase A2</fullName>
        <ecNumber evidence="3">3.1.1.4</ecNumber>
    </recommendedName>
</protein>
<evidence type="ECO:0000256" key="5">
    <source>
        <dbReference type="ARBA" id="ARBA00022723"/>
    </source>
</evidence>
<evidence type="ECO:0000256" key="7">
    <source>
        <dbReference type="ARBA" id="ARBA00022837"/>
    </source>
</evidence>
<keyword evidence="6" id="KW-0378">Hydrolase</keyword>
<keyword evidence="11" id="KW-0732">Signal</keyword>
<evidence type="ECO:0000256" key="6">
    <source>
        <dbReference type="ARBA" id="ARBA00022801"/>
    </source>
</evidence>
<dbReference type="AlphaFoldDB" id="A0A6P8G1P2"/>
<dbReference type="EC" id="3.1.1.4" evidence="3"/>
<dbReference type="InterPro" id="IPR016090">
    <property type="entry name" value="PLA2-like_dom"/>
</dbReference>
<gene>
    <name evidence="14" type="primary">pla2g3</name>
</gene>
<dbReference type="GO" id="GO:0046872">
    <property type="term" value="F:metal ion binding"/>
    <property type="evidence" value="ECO:0007669"/>
    <property type="project" value="UniProtKB-KW"/>
</dbReference>
<dbReference type="InterPro" id="IPR036444">
    <property type="entry name" value="PLipase_A2_dom_sf"/>
</dbReference>
<evidence type="ECO:0000313" key="14">
    <source>
        <dbReference type="RefSeq" id="XP_031433913.1"/>
    </source>
</evidence>
<dbReference type="GO" id="GO:0006644">
    <property type="term" value="P:phospholipid metabolic process"/>
    <property type="evidence" value="ECO:0007669"/>
    <property type="project" value="InterPro"/>
</dbReference>
<feature type="chain" id="PRO_5028370742" description="phospholipase A2" evidence="11">
    <location>
        <begin position="28"/>
        <end position="583"/>
    </location>
</feature>
<feature type="region of interest" description="Disordered" evidence="10">
    <location>
        <begin position="281"/>
        <end position="429"/>
    </location>
</feature>
<dbReference type="GO" id="GO:0050482">
    <property type="term" value="P:arachidonate secretion"/>
    <property type="evidence" value="ECO:0007669"/>
    <property type="project" value="InterPro"/>
</dbReference>
<accession>A0A6P8G1P2</accession>
<keyword evidence="7" id="KW-0106">Calcium</keyword>
<dbReference type="SUPFAM" id="SSF48619">
    <property type="entry name" value="Phospholipase A2, PLA2"/>
    <property type="match status" value="1"/>
</dbReference>
<keyword evidence="4" id="KW-0964">Secreted</keyword>
<keyword evidence="9" id="KW-1015">Disulfide bond</keyword>
<dbReference type="GO" id="GO:0005576">
    <property type="term" value="C:extracellular region"/>
    <property type="evidence" value="ECO:0007669"/>
    <property type="project" value="UniProtKB-SubCell"/>
</dbReference>
<proteinExistence type="predicted"/>
<comment type="cofactor">
    <cofactor evidence="1">
        <name>Ca(2+)</name>
        <dbReference type="ChEBI" id="CHEBI:29108"/>
    </cofactor>
</comment>
<feature type="compositionally biased region" description="Polar residues" evidence="10">
    <location>
        <begin position="366"/>
        <end position="397"/>
    </location>
</feature>
<feature type="compositionally biased region" description="Polar residues" evidence="10">
    <location>
        <begin position="294"/>
        <end position="330"/>
    </location>
</feature>
<dbReference type="CTD" id="50487"/>